<keyword evidence="2 3" id="KW-0378">Hydrolase</keyword>
<dbReference type="PROSITE" id="PS00941">
    <property type="entry name" value="CARBOXYLESTERASE_B_2"/>
    <property type="match status" value="1"/>
</dbReference>
<dbReference type="Pfam" id="PF00135">
    <property type="entry name" value="COesterase"/>
    <property type="match status" value="1"/>
</dbReference>
<gene>
    <name evidence="5" type="ORF">SAMN04515656_103175</name>
</gene>
<dbReference type="EMBL" id="FNRK01000003">
    <property type="protein sequence ID" value="SEA09640.1"/>
    <property type="molecule type" value="Genomic_DNA"/>
</dbReference>
<evidence type="ECO:0000256" key="3">
    <source>
        <dbReference type="RuleBase" id="RU361235"/>
    </source>
</evidence>
<evidence type="ECO:0000256" key="2">
    <source>
        <dbReference type="ARBA" id="ARBA00022801"/>
    </source>
</evidence>
<evidence type="ECO:0000313" key="5">
    <source>
        <dbReference type="EMBL" id="SEA09640.1"/>
    </source>
</evidence>
<evidence type="ECO:0000259" key="4">
    <source>
        <dbReference type="Pfam" id="PF00135"/>
    </source>
</evidence>
<dbReference type="OrthoDB" id="9775851at2"/>
<proteinExistence type="inferred from homology"/>
<dbReference type="InterPro" id="IPR050309">
    <property type="entry name" value="Type-B_Carboxylest/Lipase"/>
</dbReference>
<evidence type="ECO:0000256" key="1">
    <source>
        <dbReference type="ARBA" id="ARBA00005964"/>
    </source>
</evidence>
<dbReference type="PROSITE" id="PS00122">
    <property type="entry name" value="CARBOXYLESTERASE_B_1"/>
    <property type="match status" value="1"/>
</dbReference>
<dbReference type="InterPro" id="IPR029058">
    <property type="entry name" value="AB_hydrolase_fold"/>
</dbReference>
<keyword evidence="6" id="KW-1185">Reference proteome</keyword>
<dbReference type="RefSeq" id="WP_090304903.1">
    <property type="nucleotide sequence ID" value="NZ_FNRK01000003.1"/>
</dbReference>
<dbReference type="SUPFAM" id="SSF53474">
    <property type="entry name" value="alpha/beta-Hydrolases"/>
    <property type="match status" value="1"/>
</dbReference>
<feature type="domain" description="Carboxylesterase type B" evidence="4">
    <location>
        <begin position="8"/>
        <end position="469"/>
    </location>
</feature>
<evidence type="ECO:0000313" key="6">
    <source>
        <dbReference type="Proteomes" id="UP000199394"/>
    </source>
</evidence>
<dbReference type="GO" id="GO:0016787">
    <property type="term" value="F:hydrolase activity"/>
    <property type="evidence" value="ECO:0007669"/>
    <property type="project" value="UniProtKB-KW"/>
</dbReference>
<dbReference type="STRING" id="81409.SAMN04515656_103175"/>
<dbReference type="AlphaFoldDB" id="A0A1H3YDC6"/>
<dbReference type="EC" id="3.1.1.-" evidence="3"/>
<comment type="similarity">
    <text evidence="1 3">Belongs to the type-B carboxylesterase/lipase family.</text>
</comment>
<dbReference type="InterPro" id="IPR002018">
    <property type="entry name" value="CarbesteraseB"/>
</dbReference>
<organism evidence="5 6">
    <name type="scientific">Eubacterium aggregans</name>
    <dbReference type="NCBI Taxonomy" id="81409"/>
    <lineage>
        <taxon>Bacteria</taxon>
        <taxon>Bacillati</taxon>
        <taxon>Bacillota</taxon>
        <taxon>Clostridia</taxon>
        <taxon>Eubacteriales</taxon>
        <taxon>Eubacteriaceae</taxon>
        <taxon>Eubacterium</taxon>
    </lineage>
</organism>
<dbReference type="Proteomes" id="UP000199394">
    <property type="component" value="Unassembled WGS sequence"/>
</dbReference>
<sequence length="497" mass="54893">MIGEVKGDVAVFKGVPYAKPPVENLRFAPPEPPDPWKEDRECFTFGNCAIQEPSLLVNTTPSEDCLYLNLWVPTNLEGKKAPVFFWIHGGGYYNGCGTMNYYDGTAFAQKGIIVVTINYRLGVLGFLGLKTLYDEFGTTGNWGTLDQIAALKWTKENIAAFGGDPEAITIAGESAGSFSVSNLVLSPLTKGLFKQAIMQSGSVFENFAAVPYTQSMLKPTMDMSAAFAQSLGAEDTPEGLAKLRQMDALDLWKAGFFSSDVTVSCPFAFWATLDGTVIPENPVDALMTGRYNPCNVLMGFNQNEGIVFMSDQSTEDGARDYINRIFSETSAKEVRNYYKEQGLTDMQCIPDLVTYTYFKAGMTFFKETLARQGAAVYGYEFDFTGDGNYPMQQLGAHHALDILYVFDTIETAGLTAGDAGEFVENQMHDLWCNFVKTGNPNEGDPLPDPTLWEKYKDTDPKTYYISDKVHFGPTEDMGKIRFFQNLSPGPLTVYVGD</sequence>
<dbReference type="Gene3D" id="3.40.50.1820">
    <property type="entry name" value="alpha/beta hydrolase"/>
    <property type="match status" value="1"/>
</dbReference>
<dbReference type="PANTHER" id="PTHR11559">
    <property type="entry name" value="CARBOXYLESTERASE"/>
    <property type="match status" value="1"/>
</dbReference>
<protein>
    <recommendedName>
        <fullName evidence="3">Carboxylic ester hydrolase</fullName>
        <ecNumber evidence="3">3.1.1.-</ecNumber>
    </recommendedName>
</protein>
<name>A0A1H3YDC6_9FIRM</name>
<dbReference type="InterPro" id="IPR019819">
    <property type="entry name" value="Carboxylesterase_B_CS"/>
</dbReference>
<accession>A0A1H3YDC6</accession>
<dbReference type="InterPro" id="IPR019826">
    <property type="entry name" value="Carboxylesterase_B_AS"/>
</dbReference>
<reference evidence="5 6" key="1">
    <citation type="submission" date="2016-10" db="EMBL/GenBank/DDBJ databases">
        <authorList>
            <person name="de Groot N.N."/>
        </authorList>
    </citation>
    <scope>NUCLEOTIDE SEQUENCE [LARGE SCALE GENOMIC DNA]</scope>
    <source>
        <strain evidence="5 6">SR12</strain>
    </source>
</reference>